<dbReference type="Gene3D" id="3.30.2400.30">
    <property type="match status" value="1"/>
</dbReference>
<dbReference type="RefSeq" id="WP_004496010.1">
    <property type="nucleotide sequence ID" value="NZ_AFLV02000008.1"/>
</dbReference>
<evidence type="ECO:0000313" key="3">
    <source>
        <dbReference type="EMBL" id="EKR66216.1"/>
    </source>
</evidence>
<organism evidence="1 4">
    <name type="scientific">Leptospira weilii str. 2006001853</name>
    <dbReference type="NCBI Taxonomy" id="1001589"/>
    <lineage>
        <taxon>Bacteria</taxon>
        <taxon>Pseudomonadati</taxon>
        <taxon>Spirochaetota</taxon>
        <taxon>Spirochaetia</taxon>
        <taxon>Leptospirales</taxon>
        <taxon>Leptospiraceae</taxon>
        <taxon>Leptospira</taxon>
    </lineage>
</organism>
<dbReference type="Proteomes" id="UP000001338">
    <property type="component" value="Unassembled WGS sequence"/>
</dbReference>
<sequence>MAETIFRKEDSEHIKKELLTPRKNELVARNIFDVNSDTPTYSHSYSAESVEDTGSARIRESGSDADGLPLVGEKATKETDNLLVIESGFRITQDDLDAAEARRQSGKGSEYPVSEKRLNGTRRYIAEKENRVIFHGWSLSGKKIKNGLFNWPGINEGQISEVGNGKTGISKRLWKYKTPEQILADIVDAKAELEGSGKFSAAGILIDDEDYLRLLMPVSSSSNVTTLQWLLQNKELFFPRGFIRTKDLSYNILNKKIGNDSVGGFCVFDDASDVAEIIIARDLEVVEETFNAFDGQMRVRAFEKVGGIHVYQSKGIVMRYGTHTVKTV</sequence>
<accession>A0A828YWI6</accession>
<dbReference type="EMBL" id="AFLV02000038">
    <property type="protein sequence ID" value="EKR64762.1"/>
    <property type="molecule type" value="Genomic_DNA"/>
</dbReference>
<proteinExistence type="predicted"/>
<dbReference type="EMBL" id="AFLV02000008">
    <property type="protein sequence ID" value="EKR66216.1"/>
    <property type="molecule type" value="Genomic_DNA"/>
</dbReference>
<dbReference type="Pfam" id="PF09950">
    <property type="entry name" value="Major_capside"/>
    <property type="match status" value="1"/>
</dbReference>
<gene>
    <name evidence="3" type="ORF">LEP1GSC036_1018</name>
    <name evidence="1" type="ORF">LEP1GSC036_1725</name>
    <name evidence="2" type="ORF">LEP1GSC036_3401</name>
</gene>
<evidence type="ECO:0000313" key="2">
    <source>
        <dbReference type="EMBL" id="EKR64762.1"/>
    </source>
</evidence>
<comment type="caution">
    <text evidence="1">The sequence shown here is derived from an EMBL/GenBank/DDBJ whole genome shotgun (WGS) entry which is preliminary data.</text>
</comment>
<dbReference type="AlphaFoldDB" id="A0A828YWI6"/>
<evidence type="ECO:0000313" key="4">
    <source>
        <dbReference type="Proteomes" id="UP000001338"/>
    </source>
</evidence>
<dbReference type="PIRSF" id="PIRSF029202">
    <property type="entry name" value="UCP029202"/>
    <property type="match status" value="1"/>
</dbReference>
<name>A0A828YWI6_9LEPT</name>
<reference evidence="1 4" key="1">
    <citation type="submission" date="2012-10" db="EMBL/GenBank/DDBJ databases">
        <authorList>
            <person name="Harkins D.M."/>
            <person name="Durkin A.S."/>
            <person name="Brinkac L.M."/>
            <person name="Haft D.H."/>
            <person name="Selengut J.D."/>
            <person name="Sanka R."/>
            <person name="DePew J."/>
            <person name="Purushe J."/>
            <person name="Whelen A.C."/>
            <person name="Vinetz J.M."/>
            <person name="Sutton G.G."/>
            <person name="Nierman W.C."/>
            <person name="Fouts D.E."/>
        </authorList>
    </citation>
    <scope>NUCLEOTIDE SEQUENCE [LARGE SCALE GENOMIC DNA]</scope>
    <source>
        <strain evidence="1 4">2006001853</strain>
    </source>
</reference>
<evidence type="ECO:0000313" key="1">
    <source>
        <dbReference type="EMBL" id="EKR62376.1"/>
    </source>
</evidence>
<dbReference type="InterPro" id="IPR020049">
    <property type="entry name" value="Major_capsid-like"/>
</dbReference>
<dbReference type="EMBL" id="AFLV02000081">
    <property type="protein sequence ID" value="EKR62376.1"/>
    <property type="molecule type" value="Genomic_DNA"/>
</dbReference>
<dbReference type="GeneID" id="61112413"/>
<protein>
    <submittedName>
        <fullName evidence="1">PF09950 family protein</fullName>
    </submittedName>
</protein>